<evidence type="ECO:0000313" key="2">
    <source>
        <dbReference type="EMBL" id="KJY37146.1"/>
    </source>
</evidence>
<accession>A0A0F4JVZ4</accession>
<proteinExistence type="inferred from homology"/>
<gene>
    <name evidence="2" type="ORF">VR44_06390</name>
</gene>
<comment type="similarity">
    <text evidence="1">Belongs to the phD/YefM antitoxin family.</text>
</comment>
<dbReference type="EMBL" id="JZWV01000118">
    <property type="protein sequence ID" value="KJY37146.1"/>
    <property type="molecule type" value="Genomic_DNA"/>
</dbReference>
<evidence type="ECO:0008006" key="4">
    <source>
        <dbReference type="Google" id="ProtNLM"/>
    </source>
</evidence>
<evidence type="ECO:0000256" key="1">
    <source>
        <dbReference type="ARBA" id="ARBA00009981"/>
    </source>
</evidence>
<dbReference type="SUPFAM" id="SSF143120">
    <property type="entry name" value="YefM-like"/>
    <property type="match status" value="1"/>
</dbReference>
<dbReference type="Proteomes" id="UP000033551">
    <property type="component" value="Unassembled WGS sequence"/>
</dbReference>
<organism evidence="2 3">
    <name type="scientific">Streptomyces katrae</name>
    <dbReference type="NCBI Taxonomy" id="68223"/>
    <lineage>
        <taxon>Bacteria</taxon>
        <taxon>Bacillati</taxon>
        <taxon>Actinomycetota</taxon>
        <taxon>Actinomycetes</taxon>
        <taxon>Kitasatosporales</taxon>
        <taxon>Streptomycetaceae</taxon>
        <taxon>Streptomyces</taxon>
    </lineage>
</organism>
<dbReference type="OrthoDB" id="4246391at2"/>
<comment type="caution">
    <text evidence="2">The sequence shown here is derived from an EMBL/GenBank/DDBJ whole genome shotgun (WGS) entry which is preliminary data.</text>
</comment>
<dbReference type="Gene3D" id="3.40.1620.10">
    <property type="entry name" value="YefM-like domain"/>
    <property type="match status" value="1"/>
</dbReference>
<protein>
    <recommendedName>
        <fullName evidence="4">Antitoxin</fullName>
    </recommendedName>
</protein>
<dbReference type="InterPro" id="IPR036165">
    <property type="entry name" value="YefM-like_sf"/>
</dbReference>
<evidence type="ECO:0000313" key="3">
    <source>
        <dbReference type="Proteomes" id="UP000033551"/>
    </source>
</evidence>
<dbReference type="PATRIC" id="fig|68223.7.peg.3187"/>
<reference evidence="2 3" key="1">
    <citation type="submission" date="2015-02" db="EMBL/GenBank/DDBJ databases">
        <authorList>
            <person name="Ju K.-S."/>
            <person name="Doroghazi J.R."/>
            <person name="Metcalf W."/>
        </authorList>
    </citation>
    <scope>NUCLEOTIDE SEQUENCE [LARGE SCALE GENOMIC DNA]</scope>
    <source>
        <strain evidence="2 3">NRRL ISP-5550</strain>
    </source>
</reference>
<name>A0A0F4JVZ4_9ACTN</name>
<dbReference type="RefSeq" id="WP_045946391.1">
    <property type="nucleotide sequence ID" value="NZ_JZWV01000118.1"/>
</dbReference>
<keyword evidence="3" id="KW-1185">Reference proteome</keyword>
<sequence>MADEQESARRTVAEVRKDFTEVINRAHYNAVHTVVMRYEEPRAVIVDPAWYERACRALGEDFRLPEPPATA</sequence>
<dbReference type="AlphaFoldDB" id="A0A0F4JVZ4"/>